<dbReference type="Proteomes" id="UP000275267">
    <property type="component" value="Unassembled WGS sequence"/>
</dbReference>
<comment type="caution">
    <text evidence="2">The sequence shown here is derived from an EMBL/GenBank/DDBJ whole genome shotgun (WGS) entry which is preliminary data.</text>
</comment>
<dbReference type="EMBL" id="PQIB02000008">
    <property type="protein sequence ID" value="RLN03307.1"/>
    <property type="molecule type" value="Genomic_DNA"/>
</dbReference>
<evidence type="ECO:0000259" key="1">
    <source>
        <dbReference type="Pfam" id="PF13966"/>
    </source>
</evidence>
<proteinExistence type="predicted"/>
<evidence type="ECO:0000313" key="3">
    <source>
        <dbReference type="Proteomes" id="UP000275267"/>
    </source>
</evidence>
<dbReference type="STRING" id="4540.A0A3L6RFF4"/>
<evidence type="ECO:0000313" key="2">
    <source>
        <dbReference type="EMBL" id="RLN03307.1"/>
    </source>
</evidence>
<feature type="domain" description="Reverse transcriptase zinc-binding" evidence="1">
    <location>
        <begin position="16"/>
        <end position="114"/>
    </location>
</feature>
<sequence>MEEDVLARNYEKSGMYSTRSAYRLLKTEQIQEETSKGNETSASDGTWVWRKLWKLKIPPKIRIFWWRAVQNFLPTKMELCRRHVDRDATCSTCGAQEESLFYVVLECPLARSFWDEVHKLSGTKVPRLHKATWMKDFLTGED</sequence>
<dbReference type="AlphaFoldDB" id="A0A3L6RFF4"/>
<dbReference type="OrthoDB" id="685164at2759"/>
<name>A0A3L6RFF4_PANMI</name>
<dbReference type="InterPro" id="IPR026960">
    <property type="entry name" value="RVT-Znf"/>
</dbReference>
<accession>A0A3L6RFF4</accession>
<organism evidence="2 3">
    <name type="scientific">Panicum miliaceum</name>
    <name type="common">Proso millet</name>
    <name type="synonym">Broomcorn millet</name>
    <dbReference type="NCBI Taxonomy" id="4540"/>
    <lineage>
        <taxon>Eukaryota</taxon>
        <taxon>Viridiplantae</taxon>
        <taxon>Streptophyta</taxon>
        <taxon>Embryophyta</taxon>
        <taxon>Tracheophyta</taxon>
        <taxon>Spermatophyta</taxon>
        <taxon>Magnoliopsida</taxon>
        <taxon>Liliopsida</taxon>
        <taxon>Poales</taxon>
        <taxon>Poaceae</taxon>
        <taxon>PACMAD clade</taxon>
        <taxon>Panicoideae</taxon>
        <taxon>Panicodae</taxon>
        <taxon>Paniceae</taxon>
        <taxon>Panicinae</taxon>
        <taxon>Panicum</taxon>
        <taxon>Panicum sect. Panicum</taxon>
    </lineage>
</organism>
<keyword evidence="3" id="KW-1185">Reference proteome</keyword>
<dbReference type="Pfam" id="PF13966">
    <property type="entry name" value="zf-RVT"/>
    <property type="match status" value="1"/>
</dbReference>
<reference evidence="3" key="1">
    <citation type="journal article" date="2019" name="Nat. Commun.">
        <title>The genome of broomcorn millet.</title>
        <authorList>
            <person name="Zou C."/>
            <person name="Miki D."/>
            <person name="Li D."/>
            <person name="Tang Q."/>
            <person name="Xiao L."/>
            <person name="Rajput S."/>
            <person name="Deng P."/>
            <person name="Jia W."/>
            <person name="Huang R."/>
            <person name="Zhang M."/>
            <person name="Sun Y."/>
            <person name="Hu J."/>
            <person name="Fu X."/>
            <person name="Schnable P.S."/>
            <person name="Li F."/>
            <person name="Zhang H."/>
            <person name="Feng B."/>
            <person name="Zhu X."/>
            <person name="Liu R."/>
            <person name="Schnable J.C."/>
            <person name="Zhu J.-K."/>
            <person name="Zhang H."/>
        </authorList>
    </citation>
    <scope>NUCLEOTIDE SEQUENCE [LARGE SCALE GENOMIC DNA]</scope>
</reference>
<protein>
    <recommendedName>
        <fullName evidence="1">Reverse transcriptase zinc-binding domain-containing protein</fullName>
    </recommendedName>
</protein>
<gene>
    <name evidence="2" type="ORF">C2845_PM13G12070</name>
</gene>